<evidence type="ECO:0000313" key="3">
    <source>
        <dbReference type="EMBL" id="MDC0718770.1"/>
    </source>
</evidence>
<organism evidence="3 4">
    <name type="scientific">Nannocystis bainbridge</name>
    <dbReference type="NCBI Taxonomy" id="2995303"/>
    <lineage>
        <taxon>Bacteria</taxon>
        <taxon>Pseudomonadati</taxon>
        <taxon>Myxococcota</taxon>
        <taxon>Polyangia</taxon>
        <taxon>Nannocystales</taxon>
        <taxon>Nannocystaceae</taxon>
        <taxon>Nannocystis</taxon>
    </lineage>
</organism>
<gene>
    <name evidence="3" type="ORF">POL25_17840</name>
</gene>
<name>A0ABT5DYU5_9BACT</name>
<evidence type="ECO:0008006" key="5">
    <source>
        <dbReference type="Google" id="ProtNLM"/>
    </source>
</evidence>
<dbReference type="Proteomes" id="UP001221686">
    <property type="component" value="Unassembled WGS sequence"/>
</dbReference>
<evidence type="ECO:0000256" key="2">
    <source>
        <dbReference type="SAM" id="SignalP"/>
    </source>
</evidence>
<evidence type="ECO:0000313" key="4">
    <source>
        <dbReference type="Proteomes" id="UP001221686"/>
    </source>
</evidence>
<reference evidence="3 4" key="1">
    <citation type="submission" date="2022-11" db="EMBL/GenBank/DDBJ databases">
        <title>Minimal conservation of predation-associated metabolite biosynthetic gene clusters underscores biosynthetic potential of Myxococcota including descriptions for ten novel species: Archangium lansinium sp. nov., Myxococcus landrumus sp. nov., Nannocystis bai.</title>
        <authorList>
            <person name="Ahearne A."/>
            <person name="Stevens C."/>
            <person name="Dowd S."/>
        </authorList>
    </citation>
    <scope>NUCLEOTIDE SEQUENCE [LARGE SCALE GENOMIC DNA]</scope>
    <source>
        <strain evidence="3 4">BB15-2</strain>
    </source>
</reference>
<dbReference type="RefSeq" id="WP_272087280.1">
    <property type="nucleotide sequence ID" value="NZ_JAQNDL010000002.1"/>
</dbReference>
<protein>
    <recommendedName>
        <fullName evidence="5">Tryptophan synthase alpha chain</fullName>
    </recommendedName>
</protein>
<keyword evidence="4" id="KW-1185">Reference proteome</keyword>
<sequence length="297" mass="30004">MFRHLFVALVALSVVACADNSDPLGNVTASGQNPVTGPQPSGGGSGNPSTDDPEPTGGVTSSSGSETDSTSETSGTGGGEPTRAVCDDYLACLAVTQPANLPAAQMGFGPDGTCWEGSQEMIDQCLEACAAGLASGHEAFPDQPKCYPCQEHSDCPAGERCGAHKCGVPACGDSVVDDDEVCDWGSDSWCSESCQDGDINCNPFSHHGCPAGMICDPGGDLNLCFEPFGPMVGDGDICDGATCGPGLACVPASWTQGCSGANCCVPLCNLKLPDECTNGRVCVASLESTEVGACELP</sequence>
<feature type="chain" id="PRO_5045957842" description="Tryptophan synthase alpha chain" evidence="2">
    <location>
        <begin position="19"/>
        <end position="297"/>
    </location>
</feature>
<comment type="caution">
    <text evidence="3">The sequence shown here is derived from an EMBL/GenBank/DDBJ whole genome shotgun (WGS) entry which is preliminary data.</text>
</comment>
<feature type="region of interest" description="Disordered" evidence="1">
    <location>
        <begin position="27"/>
        <end position="81"/>
    </location>
</feature>
<feature type="signal peptide" evidence="2">
    <location>
        <begin position="1"/>
        <end position="18"/>
    </location>
</feature>
<feature type="compositionally biased region" description="Low complexity" evidence="1">
    <location>
        <begin position="55"/>
        <end position="74"/>
    </location>
</feature>
<evidence type="ECO:0000256" key="1">
    <source>
        <dbReference type="SAM" id="MobiDB-lite"/>
    </source>
</evidence>
<proteinExistence type="predicted"/>
<keyword evidence="2" id="KW-0732">Signal</keyword>
<accession>A0ABT5DYU5</accession>
<dbReference type="EMBL" id="JAQNDL010000002">
    <property type="protein sequence ID" value="MDC0718770.1"/>
    <property type="molecule type" value="Genomic_DNA"/>
</dbReference>
<feature type="compositionally biased region" description="Polar residues" evidence="1">
    <location>
        <begin position="27"/>
        <end position="36"/>
    </location>
</feature>
<dbReference type="PROSITE" id="PS51257">
    <property type="entry name" value="PROKAR_LIPOPROTEIN"/>
    <property type="match status" value="1"/>
</dbReference>